<comment type="caution">
    <text evidence="2">The sequence shown here is derived from an EMBL/GenBank/DDBJ whole genome shotgun (WGS) entry which is preliminary data.</text>
</comment>
<dbReference type="Pfam" id="PF10129">
    <property type="entry name" value="OpgC_C"/>
    <property type="match status" value="1"/>
</dbReference>
<feature type="transmembrane region" description="Helical" evidence="1">
    <location>
        <begin position="342"/>
        <end position="362"/>
    </location>
</feature>
<feature type="transmembrane region" description="Helical" evidence="1">
    <location>
        <begin position="233"/>
        <end position="253"/>
    </location>
</feature>
<gene>
    <name evidence="2" type="ORF">JQ615_15675</name>
</gene>
<feature type="transmembrane region" description="Helical" evidence="1">
    <location>
        <begin position="89"/>
        <end position="108"/>
    </location>
</feature>
<feature type="transmembrane region" description="Helical" evidence="1">
    <location>
        <begin position="317"/>
        <end position="336"/>
    </location>
</feature>
<feature type="transmembrane region" description="Helical" evidence="1">
    <location>
        <begin position="277"/>
        <end position="296"/>
    </location>
</feature>
<dbReference type="RefSeq" id="WP_212493022.1">
    <property type="nucleotide sequence ID" value="NZ_JAFCJH010000014.1"/>
</dbReference>
<dbReference type="InterPro" id="IPR014550">
    <property type="entry name" value="UCP028704_OpgC"/>
</dbReference>
<dbReference type="PANTHER" id="PTHR38592">
    <property type="entry name" value="BLL4819 PROTEIN"/>
    <property type="match status" value="1"/>
</dbReference>
<dbReference type="EMBL" id="JAFCJH010000014">
    <property type="protein sequence ID" value="MBR0796835.1"/>
    <property type="molecule type" value="Genomic_DNA"/>
</dbReference>
<keyword evidence="1" id="KW-1133">Transmembrane helix</keyword>
<feature type="transmembrane region" description="Helical" evidence="1">
    <location>
        <begin position="200"/>
        <end position="221"/>
    </location>
</feature>
<evidence type="ECO:0000313" key="2">
    <source>
        <dbReference type="EMBL" id="MBR0796835.1"/>
    </source>
</evidence>
<reference evidence="3" key="1">
    <citation type="journal article" date="2021" name="ISME J.">
        <title>Evolutionary origin and ecological implication of a unique nif island in free-living Bradyrhizobium lineages.</title>
        <authorList>
            <person name="Tao J."/>
        </authorList>
    </citation>
    <scope>NUCLEOTIDE SEQUENCE [LARGE SCALE GENOMIC DNA]</scope>
    <source>
        <strain evidence="3">SZCCT0434</strain>
    </source>
</reference>
<evidence type="ECO:0000313" key="3">
    <source>
        <dbReference type="Proteomes" id="UP001315278"/>
    </source>
</evidence>
<keyword evidence="1" id="KW-0812">Transmembrane</keyword>
<dbReference type="Proteomes" id="UP001315278">
    <property type="component" value="Unassembled WGS sequence"/>
</dbReference>
<sequence>MDVHAVLPPRGRDYRLDLLRGFANWAIFLDHIPNNAVNWITQKNFGFSDAADLFVFISGYTASFVYARIMLERGFVIGGTRLIKRAWQIYVAHVMLFVIYIAEIGYLSQRYHDPNLQNEFNVAGFMQNPAATLYQGLILAFKPVNMDVLPLYIALMVVYPLVLWMMLRRLNTTLLLSFLLYLAARHFGWNLPAYPGGTWYFNPFCWQFLFVFGGWFALGGAGESISFIRSRTFLMLGAAYLLFALVMTLAGRIPELGHAMPAGLYDAFNPNDKTNLAPYRVLHFVVLAFFVTRFLPKDWAGLQWPVFRPMIKCGQQSLEVFCSGVFLAVIAHLVLVEVSDSIWMQIVVSAIGIALMTALAYYRSWSKKVDKAPAKASPSPAPAE</sequence>
<dbReference type="PANTHER" id="PTHR38592:SF3">
    <property type="entry name" value="BLL4819 PROTEIN"/>
    <property type="match status" value="1"/>
</dbReference>
<feature type="transmembrane region" description="Helical" evidence="1">
    <location>
        <begin position="149"/>
        <end position="167"/>
    </location>
</feature>
<accession>A0ABS5FJ84</accession>
<feature type="transmembrane region" description="Helical" evidence="1">
    <location>
        <begin position="53"/>
        <end position="69"/>
    </location>
</feature>
<proteinExistence type="predicted"/>
<keyword evidence="1" id="KW-0472">Membrane</keyword>
<organism evidence="2 3">
    <name type="scientific">Bradyrhizobium jicamae</name>
    <dbReference type="NCBI Taxonomy" id="280332"/>
    <lineage>
        <taxon>Bacteria</taxon>
        <taxon>Pseudomonadati</taxon>
        <taxon>Pseudomonadota</taxon>
        <taxon>Alphaproteobacteria</taxon>
        <taxon>Hyphomicrobiales</taxon>
        <taxon>Nitrobacteraceae</taxon>
        <taxon>Bradyrhizobium</taxon>
    </lineage>
</organism>
<name>A0ABS5FJ84_9BRAD</name>
<evidence type="ECO:0000256" key="1">
    <source>
        <dbReference type="SAM" id="Phobius"/>
    </source>
</evidence>
<keyword evidence="3" id="KW-1185">Reference proteome</keyword>
<protein>
    <submittedName>
        <fullName evidence="2">OpgC domain-containing protein</fullName>
    </submittedName>
</protein>
<dbReference type="PIRSF" id="PIRSF028704">
    <property type="entry name" value="UPC028704"/>
    <property type="match status" value="1"/>
</dbReference>